<dbReference type="InterPro" id="IPR050565">
    <property type="entry name" value="LYPA1-2/EST-like"/>
</dbReference>
<keyword evidence="5" id="KW-1185">Reference proteome</keyword>
<dbReference type="Gene3D" id="3.40.50.1820">
    <property type="entry name" value="alpha/beta hydrolase"/>
    <property type="match status" value="1"/>
</dbReference>
<evidence type="ECO:0000256" key="2">
    <source>
        <dbReference type="ARBA" id="ARBA00022801"/>
    </source>
</evidence>
<organism evidence="4 5">
    <name type="scientific">Niallia oryzisoli</name>
    <dbReference type="NCBI Taxonomy" id="1737571"/>
    <lineage>
        <taxon>Bacteria</taxon>
        <taxon>Bacillati</taxon>
        <taxon>Bacillota</taxon>
        <taxon>Bacilli</taxon>
        <taxon>Bacillales</taxon>
        <taxon>Bacillaceae</taxon>
        <taxon>Niallia</taxon>
    </lineage>
</organism>
<proteinExistence type="inferred from homology"/>
<evidence type="ECO:0000259" key="3">
    <source>
        <dbReference type="Pfam" id="PF02230"/>
    </source>
</evidence>
<comment type="similarity">
    <text evidence="1">Belongs to the AB hydrolase superfamily. AB hydrolase 2 family.</text>
</comment>
<dbReference type="Proteomes" id="UP001357223">
    <property type="component" value="Chromosome"/>
</dbReference>
<dbReference type="PANTHER" id="PTHR10655:SF17">
    <property type="entry name" value="LYSOPHOSPHOLIPASE-LIKE PROTEIN 1"/>
    <property type="match status" value="1"/>
</dbReference>
<dbReference type="Pfam" id="PF02230">
    <property type="entry name" value="Abhydrolase_2"/>
    <property type="match status" value="1"/>
</dbReference>
<evidence type="ECO:0000313" key="5">
    <source>
        <dbReference type="Proteomes" id="UP001357223"/>
    </source>
</evidence>
<evidence type="ECO:0000313" key="4">
    <source>
        <dbReference type="EMBL" id="WVX81418.1"/>
    </source>
</evidence>
<gene>
    <name evidence="4" type="ORF">R4Z09_30470</name>
</gene>
<dbReference type="SUPFAM" id="SSF53474">
    <property type="entry name" value="alpha/beta-Hydrolases"/>
    <property type="match status" value="1"/>
</dbReference>
<name>A0ABZ2CD27_9BACI</name>
<dbReference type="EMBL" id="CP137640">
    <property type="protein sequence ID" value="WVX81418.1"/>
    <property type="molecule type" value="Genomic_DNA"/>
</dbReference>
<protein>
    <submittedName>
        <fullName evidence="4">Esterase</fullName>
    </submittedName>
</protein>
<accession>A0ABZ2CD27</accession>
<dbReference type="PANTHER" id="PTHR10655">
    <property type="entry name" value="LYSOPHOSPHOLIPASE-RELATED"/>
    <property type="match status" value="1"/>
</dbReference>
<feature type="domain" description="Phospholipase/carboxylesterase/thioesterase" evidence="3">
    <location>
        <begin position="19"/>
        <end position="209"/>
    </location>
</feature>
<sequence>MDAPLVYDLLKPKTVDHNKTYPALFLLHGIGSNEQNMFPLTAGLEEKYFIFSIRGPLSHPPGFAFFTIEGYGKPHREVFKQSLSQLTDFLEYASNKYPIDINQLYLLGFSQGAILSMSLALTLGSKIKGIVALSGYIPKIVSEDYEVKPVDEVAAFISHGEMDQILPYQWGVEAQEYFKQLGADVTFRSYQEQHTVSIQNQQDFIRWIQDQIESKKEEKES</sequence>
<keyword evidence="2" id="KW-0378">Hydrolase</keyword>
<dbReference type="InterPro" id="IPR003140">
    <property type="entry name" value="PLipase/COase/thioEstase"/>
</dbReference>
<dbReference type="RefSeq" id="WP_338450346.1">
    <property type="nucleotide sequence ID" value="NZ_CP137640.1"/>
</dbReference>
<evidence type="ECO:0000256" key="1">
    <source>
        <dbReference type="ARBA" id="ARBA00006499"/>
    </source>
</evidence>
<reference evidence="4 5" key="1">
    <citation type="submission" date="2023-10" db="EMBL/GenBank/DDBJ databases">
        <title>Niallia locisalis sp.nov. isolated from a salt pond sample.</title>
        <authorList>
            <person name="Li X.-J."/>
            <person name="Dong L."/>
        </authorList>
    </citation>
    <scope>NUCLEOTIDE SEQUENCE [LARGE SCALE GENOMIC DNA]</scope>
    <source>
        <strain evidence="4 5">DSM 29761</strain>
    </source>
</reference>
<dbReference type="InterPro" id="IPR029058">
    <property type="entry name" value="AB_hydrolase_fold"/>
</dbReference>